<dbReference type="EMBL" id="JAQFWQ010000163">
    <property type="protein sequence ID" value="MDA2815044.1"/>
    <property type="molecule type" value="Genomic_DNA"/>
</dbReference>
<reference evidence="1 2" key="1">
    <citation type="submission" date="2023-01" db="EMBL/GenBank/DDBJ databases">
        <title>Draft genome sequence of Nocardiopsis sp. RSe5-2 isolated from halophytes.</title>
        <authorList>
            <person name="Duangmal K."/>
            <person name="Chantavorakit T."/>
        </authorList>
    </citation>
    <scope>NUCLEOTIDE SEQUENCE [LARGE SCALE GENOMIC DNA]</scope>
    <source>
        <strain evidence="1 2">RSe5-2</strain>
    </source>
</reference>
<dbReference type="Proteomes" id="UP001527866">
    <property type="component" value="Unassembled WGS sequence"/>
</dbReference>
<protein>
    <submittedName>
        <fullName evidence="1">Tetratricopeptide repeat protein</fullName>
    </submittedName>
</protein>
<dbReference type="InterPro" id="IPR019734">
    <property type="entry name" value="TPR_rpt"/>
</dbReference>
<dbReference type="InterPro" id="IPR006597">
    <property type="entry name" value="Sel1-like"/>
</dbReference>
<sequence>MDDELVAALRDPDRKVVEVVAHRLAGGTRTLAHNARSALDDHTVVAFVDDPRVSLESMVAAAGQHFSGAPGTVLWLERLGGERLTELASLDLNALPDGLRILATSDLDAYGWLRRSERDRLMQRNAQVFLGGLEQTESPEHAPYSAVRKRAEFSVVEVYAGRELVDWDGIRTALDPHGADPGFLALVRAVTDWQRVGRPVPLTRDRLFGLYRRYREALRPHGSDGDESVPEVEDFQRALDRARTPAQDHPALITPDDDAREEHFAPHPLLTAIADETRWRLSFLGSSVTSRIALLTNSPMRFDDAREITDPVVRGWPVPAPMWEYVDEAFTGRPRYGIALKAIAALEFPAAHRLIAGSGVEPDAGERLVLGIGLTYAGDFDTARMHLARAMEAEDDDTIAEADLHLKYLKRIKGGVIPMDEPPEDPMRSGREAARRIGGLSVVMSESYGYLNVLAVLEDIARSGDRHEAGNAMIRAGEFWEVYEESVGHAREWYLAAVRTRLDFIAPMAALKLGDLERRRGEAHEAEVWYRRALDCGHPVVVAPARLGIGGARISTGQHEHAFEQLRIAAASNHPTAAPAALLKMAESAHGIGRRSMARDYYEKAAASGHTEFAARAMYGRAVLAMDEEDDEAARNWLVRCVESGRRLHTARALVRLGRLDRKRGDAEASRNWLTRAADTGVAEVAALAAFLLGDLEEEQEDTEKARYWFSKAAKSGDTADAPAAMYRLGLLEKSQGDLDSARAWWRRLLEFEGAEDTELYTKARAELADMDPDS</sequence>
<accession>A0ABT4UEY3</accession>
<evidence type="ECO:0000313" key="1">
    <source>
        <dbReference type="EMBL" id="MDA2815044.1"/>
    </source>
</evidence>
<dbReference type="SMART" id="SM00671">
    <property type="entry name" value="SEL1"/>
    <property type="match status" value="4"/>
</dbReference>
<name>A0ABT4UEY3_9ACTN</name>
<dbReference type="SMART" id="SM00028">
    <property type="entry name" value="TPR"/>
    <property type="match status" value="6"/>
</dbReference>
<keyword evidence="2" id="KW-1185">Reference proteome</keyword>
<dbReference type="RefSeq" id="WP_270690628.1">
    <property type="nucleotide sequence ID" value="NZ_JAQFWQ010000163.1"/>
</dbReference>
<organism evidence="1 2">
    <name type="scientific">Nocardiopsis endophytica</name>
    <dbReference type="NCBI Taxonomy" id="3018445"/>
    <lineage>
        <taxon>Bacteria</taxon>
        <taxon>Bacillati</taxon>
        <taxon>Actinomycetota</taxon>
        <taxon>Actinomycetes</taxon>
        <taxon>Streptosporangiales</taxon>
        <taxon>Nocardiopsidaceae</taxon>
        <taxon>Nocardiopsis</taxon>
    </lineage>
</organism>
<proteinExistence type="predicted"/>
<evidence type="ECO:0000313" key="2">
    <source>
        <dbReference type="Proteomes" id="UP001527866"/>
    </source>
</evidence>
<comment type="caution">
    <text evidence="1">The sequence shown here is derived from an EMBL/GenBank/DDBJ whole genome shotgun (WGS) entry which is preliminary data.</text>
</comment>
<dbReference type="SUPFAM" id="SSF81901">
    <property type="entry name" value="HCP-like"/>
    <property type="match status" value="1"/>
</dbReference>
<gene>
    <name evidence="1" type="ORF">O4J56_30645</name>
</gene>
<dbReference type="InterPro" id="IPR011990">
    <property type="entry name" value="TPR-like_helical_dom_sf"/>
</dbReference>
<dbReference type="Gene3D" id="1.25.40.10">
    <property type="entry name" value="Tetratricopeptide repeat domain"/>
    <property type="match status" value="2"/>
</dbReference>